<sequence length="733" mass="80021">MAITLVSGNLNTLGNNGNFETDPSTWGFTPFDGNVTRSLTVAKKNLYSCKFECLSETFFPQFFIAQGRATVSVGKKYIIKAWVYVPTGNKLAASDSDAFIISSQALAGSTTYTVINSTAKTQTNALNTWAEVTLQVQITGGSTTFYPYLTLDLEDEDPVNQTGLCYVDKFEIFEYEDDVEVCTVAINAGASVITHETVEDANDGTITVSASVASGTLEYSITSGSSWQPSNYFSGLAPGTYIILVREAAKTECTANTAFTIQEAAAAFTVSASASNETVLGNNDGSITITPSGGTGPYQYSINGGSSFQSGNTFTGLAPGNYAIVVTDSTPNTAYSNALILAGSSEIAGIAFSKNPIPFSIPKGANFAEDNYRLYADVLVEDIPGTGTFNKKLAMALEPESNGIATFYLQEAFAGLFTATPPAKNATTIKEATGRALLYKVGKGELFDDHTTPQNYTLSNIYRAVLGGISKRQYPILNYLNSYLPEQKKFLSWKPTERLIDAAQEDYLTFFNYSATITQIKLFAQAWYTDGTEGAEFDTGLSIATTYGKHYEVPAGAAFNNVALEEPSKTLLKYQLWLENNSGTEVSERITFNLSKFRKENTRYFMYLNSLGAFEVVALSGLATEETQFEKDTMQTYLGHSYTGPELESFRGSFQNSWKMSTGYYEGPQGYAYIKSLTDLLLSTKVYDITDGARLPRLVLPGSVQMKQDKDTRYFLRFTCAEPFIEQNFTPNI</sequence>
<accession>A0ABQ3I7Z8</accession>
<dbReference type="InterPro" id="IPR025667">
    <property type="entry name" value="SprB_repeat"/>
</dbReference>
<protein>
    <recommendedName>
        <fullName evidence="3">CBM-cenC domain-containing protein</fullName>
    </recommendedName>
</protein>
<organism evidence="1 2">
    <name type="scientific">Roseivirga thermotolerans</name>
    <dbReference type="NCBI Taxonomy" id="1758176"/>
    <lineage>
        <taxon>Bacteria</taxon>
        <taxon>Pseudomonadati</taxon>
        <taxon>Bacteroidota</taxon>
        <taxon>Cytophagia</taxon>
        <taxon>Cytophagales</taxon>
        <taxon>Roseivirgaceae</taxon>
        <taxon>Roseivirga</taxon>
    </lineage>
</organism>
<dbReference type="RefSeq" id="WP_189630124.1">
    <property type="nucleotide sequence ID" value="NZ_BNAG01000003.1"/>
</dbReference>
<keyword evidence="2" id="KW-1185">Reference proteome</keyword>
<evidence type="ECO:0000313" key="1">
    <source>
        <dbReference type="EMBL" id="GHE65030.1"/>
    </source>
</evidence>
<evidence type="ECO:0008006" key="3">
    <source>
        <dbReference type="Google" id="ProtNLM"/>
    </source>
</evidence>
<dbReference type="Proteomes" id="UP000658258">
    <property type="component" value="Unassembled WGS sequence"/>
</dbReference>
<dbReference type="Pfam" id="PF13573">
    <property type="entry name" value="SprB"/>
    <property type="match status" value="1"/>
</dbReference>
<gene>
    <name evidence="1" type="ORF">GCM10011340_20070</name>
</gene>
<dbReference type="EMBL" id="BNAG01000003">
    <property type="protein sequence ID" value="GHE65030.1"/>
    <property type="molecule type" value="Genomic_DNA"/>
</dbReference>
<evidence type="ECO:0000313" key="2">
    <source>
        <dbReference type="Proteomes" id="UP000658258"/>
    </source>
</evidence>
<reference evidence="2" key="1">
    <citation type="journal article" date="2019" name="Int. J. Syst. Evol. Microbiol.">
        <title>The Global Catalogue of Microorganisms (GCM) 10K type strain sequencing project: providing services to taxonomists for standard genome sequencing and annotation.</title>
        <authorList>
            <consortium name="The Broad Institute Genomics Platform"/>
            <consortium name="The Broad Institute Genome Sequencing Center for Infectious Disease"/>
            <person name="Wu L."/>
            <person name="Ma J."/>
        </authorList>
    </citation>
    <scope>NUCLEOTIDE SEQUENCE [LARGE SCALE GENOMIC DNA]</scope>
    <source>
        <strain evidence="2">CGMCC 1.15111</strain>
    </source>
</reference>
<name>A0ABQ3I7Z8_9BACT</name>
<proteinExistence type="predicted"/>
<comment type="caution">
    <text evidence="1">The sequence shown here is derived from an EMBL/GenBank/DDBJ whole genome shotgun (WGS) entry which is preliminary data.</text>
</comment>